<organism evidence="1">
    <name type="scientific">marine sediment metagenome</name>
    <dbReference type="NCBI Taxonomy" id="412755"/>
    <lineage>
        <taxon>unclassified sequences</taxon>
        <taxon>metagenomes</taxon>
        <taxon>ecological metagenomes</taxon>
    </lineage>
</organism>
<sequence length="93" mass="10299">MEISLKINIHKNQQFSLSIKKHPKIAGLLTSLTNVLKAGCNGVIIKDQDELLQITTFEGAATLSMLQTFIEVAYISFTGYEDAKEPDSKKNTL</sequence>
<protein>
    <submittedName>
        <fullName evidence="1">Uncharacterized protein</fullName>
    </submittedName>
</protein>
<evidence type="ECO:0000313" key="1">
    <source>
        <dbReference type="EMBL" id="KKM23322.1"/>
    </source>
</evidence>
<name>A0A0F9I732_9ZZZZ</name>
<dbReference type="EMBL" id="LAZR01013147">
    <property type="protein sequence ID" value="KKM23322.1"/>
    <property type="molecule type" value="Genomic_DNA"/>
</dbReference>
<gene>
    <name evidence="1" type="ORF">LCGC14_1616340</name>
</gene>
<dbReference type="AlphaFoldDB" id="A0A0F9I732"/>
<comment type="caution">
    <text evidence="1">The sequence shown here is derived from an EMBL/GenBank/DDBJ whole genome shotgun (WGS) entry which is preliminary data.</text>
</comment>
<accession>A0A0F9I732</accession>
<reference evidence="1" key="1">
    <citation type="journal article" date="2015" name="Nature">
        <title>Complex archaea that bridge the gap between prokaryotes and eukaryotes.</title>
        <authorList>
            <person name="Spang A."/>
            <person name="Saw J.H."/>
            <person name="Jorgensen S.L."/>
            <person name="Zaremba-Niedzwiedzka K."/>
            <person name="Martijn J."/>
            <person name="Lind A.E."/>
            <person name="van Eijk R."/>
            <person name="Schleper C."/>
            <person name="Guy L."/>
            <person name="Ettema T.J."/>
        </authorList>
    </citation>
    <scope>NUCLEOTIDE SEQUENCE</scope>
</reference>
<proteinExistence type="predicted"/>